<name>A0A7R8X9V1_9CRUS</name>
<dbReference type="FunFam" id="3.40.50.1000:FF:000040">
    <property type="entry name" value="RNA polymerase II subunit A C-terminal domain phosphatase"/>
    <property type="match status" value="1"/>
</dbReference>
<dbReference type="InterPro" id="IPR001357">
    <property type="entry name" value="BRCT_dom"/>
</dbReference>
<reference evidence="13" key="1">
    <citation type="submission" date="2020-11" db="EMBL/GenBank/DDBJ databases">
        <authorList>
            <person name="Tran Van P."/>
        </authorList>
    </citation>
    <scope>NUCLEOTIDE SEQUENCE</scope>
</reference>
<comment type="catalytic activity">
    <reaction evidence="8 9">
        <text>O-phospho-L-threonyl-[protein] + H2O = L-threonyl-[protein] + phosphate</text>
        <dbReference type="Rhea" id="RHEA:47004"/>
        <dbReference type="Rhea" id="RHEA-COMP:11060"/>
        <dbReference type="Rhea" id="RHEA-COMP:11605"/>
        <dbReference type="ChEBI" id="CHEBI:15377"/>
        <dbReference type="ChEBI" id="CHEBI:30013"/>
        <dbReference type="ChEBI" id="CHEBI:43474"/>
        <dbReference type="ChEBI" id="CHEBI:61977"/>
        <dbReference type="EC" id="3.1.3.16"/>
    </reaction>
</comment>
<feature type="compositionally biased region" description="Basic and acidic residues" evidence="10">
    <location>
        <begin position="680"/>
        <end position="703"/>
    </location>
</feature>
<dbReference type="CDD" id="cd07521">
    <property type="entry name" value="HAD_FCP1-like"/>
    <property type="match status" value="1"/>
</dbReference>
<protein>
    <recommendedName>
        <fullName evidence="6 9">RNA polymerase II subunit A C-terminal domain phosphatase</fullName>
        <ecNumber evidence="2 9">3.1.3.16</ecNumber>
    </recommendedName>
</protein>
<evidence type="ECO:0000256" key="10">
    <source>
        <dbReference type="SAM" id="MobiDB-lite"/>
    </source>
</evidence>
<feature type="compositionally biased region" description="Low complexity" evidence="10">
    <location>
        <begin position="751"/>
        <end position="761"/>
    </location>
</feature>
<dbReference type="PANTHER" id="PTHR23081">
    <property type="entry name" value="RNA POLYMERASE II CTD PHOSPHATASE"/>
    <property type="match status" value="1"/>
</dbReference>
<dbReference type="Gene3D" id="2.40.50.100">
    <property type="match status" value="1"/>
</dbReference>
<dbReference type="PROSITE" id="PS50172">
    <property type="entry name" value="BRCT"/>
    <property type="match status" value="1"/>
</dbReference>
<feature type="compositionally biased region" description="Basic and acidic residues" evidence="10">
    <location>
        <begin position="644"/>
        <end position="660"/>
    </location>
</feature>
<proteinExistence type="predicted"/>
<dbReference type="PROSITE" id="PS50969">
    <property type="entry name" value="FCP1"/>
    <property type="match status" value="1"/>
</dbReference>
<sequence>MKVVTFEGETGKVVKLKVKPDIQVTHGSIILLYKLKDDQLPLKLRAQDFGKVKSILVKEGELIKKGCPLLELETCTHATVIKDMCAECGADLREEEKKSGRASVAMVHSIPELLVSKEQAKALGRADQQRLLNSRQLVLLVDLDQTLVHTTNDNIPANLKDVYHFTLGYPSPWYHTRLRPGTKRFLQEISKLYEMHICTFGARMYAHKIASFLDPQGRYFSHRILSRDECFDAMTKTANLKDLFPCGDDMVCIIDDREDVWKFAPNLVHVKPYHFFRHTGDINAPPGFSKQEKDDKEGYDAEELANEHKDLKAPGESGAGKREEVITDKDDVGESEDISQDVPSLQGDKDSKEGSQEEKIEKQRKELANMIVSEKADVIVEAVNGISSDPESDEKVCNNVSEQNEKTMESESCKETLEGERKEDKVQVEGIRSSKPDINEEVLVEKPKSEDPLEVLEKGPIEKLKSEEPLETSSESTIESRDEEPLLDPPDLDDYLLHLEDILKKIHGTFYKIYDDMVKNNSQSIPNLKTIVPHVRKSVLRDVSIVFSGVVPTKVPLSRSKPFAIAKQLGAEVKDRVIPGETTHVVAAKAGTVKVREAQKLTGIHLVTPDWLWCSGERWEHVDERLFLLFPENGTKKHKKRKQKDKEDKDEGEETMKEDDQGVDCPDFLGDCSSEEDREEAATPRESQEKPGAQRDQEFKESLHPMMFMGMTDVQEMSKEVDSELTDDEDENDDDASRGGRKRVLEDDNSESSSSSLSGDSPHGWKKDGTVKRRRIDQEDEEEEQKEEEEEMPSTKFRRGEGYPSDVSCGEEGSSSEDDTQKWASLEEWLTQETSSSQS</sequence>
<keyword evidence="4" id="KW-0904">Protein phosphatase</keyword>
<dbReference type="EMBL" id="LR900746">
    <property type="protein sequence ID" value="CAD7246751.1"/>
    <property type="molecule type" value="Genomic_DNA"/>
</dbReference>
<dbReference type="InterPro" id="IPR039189">
    <property type="entry name" value="Fcp1"/>
</dbReference>
<dbReference type="AlphaFoldDB" id="A0A7R8X9V1"/>
<accession>A0A7R8X9V1</accession>
<evidence type="ECO:0000313" key="14">
    <source>
        <dbReference type="Proteomes" id="UP000677054"/>
    </source>
</evidence>
<feature type="compositionally biased region" description="Basic and acidic residues" evidence="10">
    <location>
        <begin position="403"/>
        <end position="418"/>
    </location>
</feature>
<evidence type="ECO:0000256" key="3">
    <source>
        <dbReference type="ARBA" id="ARBA00022801"/>
    </source>
</evidence>
<evidence type="ECO:0000313" key="13">
    <source>
        <dbReference type="EMBL" id="CAD7246751.1"/>
    </source>
</evidence>
<evidence type="ECO:0000256" key="1">
    <source>
        <dbReference type="ARBA" id="ARBA00004123"/>
    </source>
</evidence>
<evidence type="ECO:0000256" key="5">
    <source>
        <dbReference type="ARBA" id="ARBA00023242"/>
    </source>
</evidence>
<dbReference type="Gene3D" id="3.40.50.1000">
    <property type="entry name" value="HAD superfamily/HAD-like"/>
    <property type="match status" value="1"/>
</dbReference>
<feature type="region of interest" description="Disordered" evidence="10">
    <location>
        <begin position="306"/>
        <end position="362"/>
    </location>
</feature>
<dbReference type="SUPFAM" id="SSF56784">
    <property type="entry name" value="HAD-like"/>
    <property type="match status" value="1"/>
</dbReference>
<feature type="compositionally biased region" description="Basic and acidic residues" evidence="10">
    <location>
        <begin position="440"/>
        <end position="468"/>
    </location>
</feature>
<dbReference type="PANTHER" id="PTHR23081:SF36">
    <property type="entry name" value="RNA POLYMERASE II SUBUNIT A C-TERMINAL DOMAIN PHOSPHATASE"/>
    <property type="match status" value="1"/>
</dbReference>
<feature type="region of interest" description="Disordered" evidence="10">
    <location>
        <begin position="637"/>
        <end position="839"/>
    </location>
</feature>
<feature type="region of interest" description="Disordered" evidence="10">
    <location>
        <begin position="385"/>
        <end position="418"/>
    </location>
</feature>
<dbReference type="Gene3D" id="1.10.287.10">
    <property type="entry name" value="S15/NS1, RNA-binding"/>
    <property type="match status" value="1"/>
</dbReference>
<dbReference type="Proteomes" id="UP000677054">
    <property type="component" value="Unassembled WGS sequence"/>
</dbReference>
<evidence type="ECO:0000256" key="8">
    <source>
        <dbReference type="ARBA" id="ARBA00048336"/>
    </source>
</evidence>
<evidence type="ECO:0000256" key="9">
    <source>
        <dbReference type="RuleBase" id="RU366066"/>
    </source>
</evidence>
<dbReference type="SMART" id="SM00577">
    <property type="entry name" value="CPDc"/>
    <property type="match status" value="1"/>
</dbReference>
<feature type="compositionally biased region" description="Basic and acidic residues" evidence="10">
    <location>
        <begin position="347"/>
        <end position="362"/>
    </location>
</feature>
<dbReference type="InterPro" id="IPR036420">
    <property type="entry name" value="BRCT_dom_sf"/>
</dbReference>
<gene>
    <name evidence="13" type="ORF">DSTB1V02_LOCUS6597</name>
</gene>
<dbReference type="Pfam" id="PF00533">
    <property type="entry name" value="BRCT"/>
    <property type="match status" value="1"/>
</dbReference>
<comment type="function">
    <text evidence="9">This promotes the activity of RNA polymerase II.</text>
</comment>
<dbReference type="GO" id="GO:0005634">
    <property type="term" value="C:nucleus"/>
    <property type="evidence" value="ECO:0007669"/>
    <property type="project" value="UniProtKB-SubCell"/>
</dbReference>
<keyword evidence="3 9" id="KW-0378">Hydrolase</keyword>
<dbReference type="CDD" id="cd17729">
    <property type="entry name" value="BRCT_CTDP1"/>
    <property type="match status" value="1"/>
</dbReference>
<evidence type="ECO:0000256" key="7">
    <source>
        <dbReference type="ARBA" id="ARBA00047761"/>
    </source>
</evidence>
<evidence type="ECO:0000256" key="4">
    <source>
        <dbReference type="ARBA" id="ARBA00022912"/>
    </source>
</evidence>
<dbReference type="InterPro" id="IPR023214">
    <property type="entry name" value="HAD_sf"/>
</dbReference>
<organism evidence="13">
    <name type="scientific">Darwinula stevensoni</name>
    <dbReference type="NCBI Taxonomy" id="69355"/>
    <lineage>
        <taxon>Eukaryota</taxon>
        <taxon>Metazoa</taxon>
        <taxon>Ecdysozoa</taxon>
        <taxon>Arthropoda</taxon>
        <taxon>Crustacea</taxon>
        <taxon>Oligostraca</taxon>
        <taxon>Ostracoda</taxon>
        <taxon>Podocopa</taxon>
        <taxon>Podocopida</taxon>
        <taxon>Darwinulocopina</taxon>
        <taxon>Darwinuloidea</taxon>
        <taxon>Darwinulidae</taxon>
        <taxon>Darwinula</taxon>
    </lineage>
</organism>
<dbReference type="GO" id="GO:0008420">
    <property type="term" value="F:RNA polymerase II CTD heptapeptide repeat phosphatase activity"/>
    <property type="evidence" value="ECO:0007669"/>
    <property type="project" value="UniProtKB-UniRule"/>
</dbReference>
<dbReference type="EC" id="3.1.3.16" evidence="2 9"/>
<dbReference type="InterPro" id="IPR004274">
    <property type="entry name" value="FCP1_dom"/>
</dbReference>
<keyword evidence="14" id="KW-1185">Reference proteome</keyword>
<dbReference type="OrthoDB" id="10249888at2759"/>
<dbReference type="InterPro" id="IPR011947">
    <property type="entry name" value="FCP1_euk"/>
</dbReference>
<evidence type="ECO:0000259" key="12">
    <source>
        <dbReference type="PROSITE" id="PS50969"/>
    </source>
</evidence>
<feature type="region of interest" description="Disordered" evidence="10">
    <location>
        <begin position="440"/>
        <end position="489"/>
    </location>
</feature>
<feature type="compositionally biased region" description="Acidic residues" evidence="10">
    <location>
        <begin position="778"/>
        <end position="792"/>
    </location>
</feature>
<feature type="compositionally biased region" description="Basic and acidic residues" evidence="10">
    <location>
        <begin position="735"/>
        <end position="746"/>
    </location>
</feature>
<feature type="compositionally biased region" description="Basic and acidic residues" evidence="10">
    <location>
        <begin position="306"/>
        <end position="332"/>
    </location>
</feature>
<dbReference type="FunFam" id="3.40.50.10190:FF:000007">
    <property type="entry name" value="RNA polymerase II subunit A C-terminal domain phosphatase"/>
    <property type="match status" value="1"/>
</dbReference>
<dbReference type="NCBIfam" id="TIGR02250">
    <property type="entry name" value="FCP1_euk"/>
    <property type="match status" value="1"/>
</dbReference>
<keyword evidence="5 9" id="KW-0539">Nucleus</keyword>
<dbReference type="Pfam" id="PF03031">
    <property type="entry name" value="NIF"/>
    <property type="match status" value="1"/>
</dbReference>
<evidence type="ECO:0000259" key="11">
    <source>
        <dbReference type="PROSITE" id="PS50172"/>
    </source>
</evidence>
<evidence type="ECO:0000256" key="2">
    <source>
        <dbReference type="ARBA" id="ARBA00013081"/>
    </source>
</evidence>
<dbReference type="SUPFAM" id="SSF52113">
    <property type="entry name" value="BRCT domain"/>
    <property type="match status" value="1"/>
</dbReference>
<dbReference type="Gene3D" id="3.40.50.10190">
    <property type="entry name" value="BRCT domain"/>
    <property type="match status" value="1"/>
</dbReference>
<comment type="subcellular location">
    <subcellularLocation>
        <location evidence="1 9">Nucleus</location>
    </subcellularLocation>
</comment>
<comment type="catalytic activity">
    <reaction evidence="7 9">
        <text>O-phospho-L-seryl-[protein] + H2O = L-seryl-[protein] + phosphate</text>
        <dbReference type="Rhea" id="RHEA:20629"/>
        <dbReference type="Rhea" id="RHEA-COMP:9863"/>
        <dbReference type="Rhea" id="RHEA-COMP:11604"/>
        <dbReference type="ChEBI" id="CHEBI:15377"/>
        <dbReference type="ChEBI" id="CHEBI:29999"/>
        <dbReference type="ChEBI" id="CHEBI:43474"/>
        <dbReference type="ChEBI" id="CHEBI:83421"/>
        <dbReference type="EC" id="3.1.3.16"/>
    </reaction>
</comment>
<feature type="compositionally biased region" description="Acidic residues" evidence="10">
    <location>
        <begin position="723"/>
        <end position="734"/>
    </location>
</feature>
<feature type="domain" description="BRCT" evidence="11">
    <location>
        <begin position="535"/>
        <end position="629"/>
    </location>
</feature>
<dbReference type="InterPro" id="IPR036412">
    <property type="entry name" value="HAD-like_sf"/>
</dbReference>
<evidence type="ECO:0000256" key="6">
    <source>
        <dbReference type="ARBA" id="ARBA00040602"/>
    </source>
</evidence>
<dbReference type="SMART" id="SM00292">
    <property type="entry name" value="BRCT"/>
    <property type="match status" value="1"/>
</dbReference>
<feature type="domain" description="FCP1 homology" evidence="12">
    <location>
        <begin position="132"/>
        <end position="295"/>
    </location>
</feature>
<dbReference type="EMBL" id="CAJPEV010001229">
    <property type="protein sequence ID" value="CAG0891486.1"/>
    <property type="molecule type" value="Genomic_DNA"/>
</dbReference>